<dbReference type="EMBL" id="JALKFT010000016">
    <property type="protein sequence ID" value="MCK9877339.1"/>
    <property type="molecule type" value="Genomic_DNA"/>
</dbReference>
<dbReference type="RefSeq" id="WP_248825599.1">
    <property type="nucleotide sequence ID" value="NZ_JALKFT010000016.1"/>
</dbReference>
<evidence type="ECO:0000313" key="1">
    <source>
        <dbReference type="EMBL" id="MCK9877339.1"/>
    </source>
</evidence>
<protein>
    <recommendedName>
        <fullName evidence="3">DUF5642 domain-containing protein</fullName>
    </recommendedName>
</protein>
<evidence type="ECO:0000313" key="2">
    <source>
        <dbReference type="Proteomes" id="UP001201873"/>
    </source>
</evidence>
<organism evidence="1 2">
    <name type="scientific">Frankia umida</name>
    <dbReference type="NCBI Taxonomy" id="573489"/>
    <lineage>
        <taxon>Bacteria</taxon>
        <taxon>Bacillati</taxon>
        <taxon>Actinomycetota</taxon>
        <taxon>Actinomycetes</taxon>
        <taxon>Frankiales</taxon>
        <taxon>Frankiaceae</taxon>
        <taxon>Frankia</taxon>
    </lineage>
</organism>
<comment type="caution">
    <text evidence="1">The sequence shown here is derived from an EMBL/GenBank/DDBJ whole genome shotgun (WGS) entry which is preliminary data.</text>
</comment>
<dbReference type="Proteomes" id="UP001201873">
    <property type="component" value="Unassembled WGS sequence"/>
</dbReference>
<gene>
    <name evidence="1" type="ORF">MXD59_16415</name>
</gene>
<evidence type="ECO:0008006" key="3">
    <source>
        <dbReference type="Google" id="ProtNLM"/>
    </source>
</evidence>
<proteinExistence type="predicted"/>
<accession>A0ABT0K0M3</accession>
<sequence length="234" mass="23512">MAAGVLAGCGDPAKTLVNRRLASGSPVATATRAAPVLHAADYLVAAGPATSGLVVDTSGAGENAPDSPEADAQLAACLGVPVAQLTSPATDRAESPVFRTADSTTVINSAAEIRPPAQVRSYAAILTRPQATRCFGRILAPVLAQAMTKGAGSGATTTVQSVQAAPALTGATAGIRMAFELTINAVRVPATVDVVFVVSGRVIATLFFGQVDGTPEPGREQAIVSQVAARLARQ</sequence>
<name>A0ABT0K0M3_9ACTN</name>
<keyword evidence="2" id="KW-1185">Reference proteome</keyword>
<reference evidence="1 2" key="1">
    <citation type="submission" date="2022-04" db="EMBL/GenBank/DDBJ databases">
        <title>Genome diversity in the genus Frankia.</title>
        <authorList>
            <person name="Carlos-Shanley C."/>
            <person name="Hahn D."/>
        </authorList>
    </citation>
    <scope>NUCLEOTIDE SEQUENCE [LARGE SCALE GENOMIC DNA]</scope>
    <source>
        <strain evidence="1 2">Ag45/Mut15</strain>
    </source>
</reference>